<gene>
    <name evidence="2" type="ORF">NQ314_019332</name>
</gene>
<feature type="compositionally biased region" description="Basic residues" evidence="1">
    <location>
        <begin position="1"/>
        <end position="12"/>
    </location>
</feature>
<name>A0AAV8WQV5_9CUCU</name>
<comment type="caution">
    <text evidence="2">The sequence shown here is derived from an EMBL/GenBank/DDBJ whole genome shotgun (WGS) entry which is preliminary data.</text>
</comment>
<organism evidence="2 3">
    <name type="scientific">Rhamnusium bicolor</name>
    <dbReference type="NCBI Taxonomy" id="1586634"/>
    <lineage>
        <taxon>Eukaryota</taxon>
        <taxon>Metazoa</taxon>
        <taxon>Ecdysozoa</taxon>
        <taxon>Arthropoda</taxon>
        <taxon>Hexapoda</taxon>
        <taxon>Insecta</taxon>
        <taxon>Pterygota</taxon>
        <taxon>Neoptera</taxon>
        <taxon>Endopterygota</taxon>
        <taxon>Coleoptera</taxon>
        <taxon>Polyphaga</taxon>
        <taxon>Cucujiformia</taxon>
        <taxon>Chrysomeloidea</taxon>
        <taxon>Cerambycidae</taxon>
        <taxon>Lepturinae</taxon>
        <taxon>Rhagiini</taxon>
        <taxon>Rhamnusium</taxon>
    </lineage>
</organism>
<feature type="region of interest" description="Disordered" evidence="1">
    <location>
        <begin position="178"/>
        <end position="211"/>
    </location>
</feature>
<evidence type="ECO:0000256" key="1">
    <source>
        <dbReference type="SAM" id="MobiDB-lite"/>
    </source>
</evidence>
<reference evidence="2" key="1">
    <citation type="journal article" date="2023" name="Insect Mol. Biol.">
        <title>Genome sequencing provides insights into the evolution of gene families encoding plant cell wall-degrading enzymes in longhorned beetles.</title>
        <authorList>
            <person name="Shin N.R."/>
            <person name="Okamura Y."/>
            <person name="Kirsch R."/>
            <person name="Pauchet Y."/>
        </authorList>
    </citation>
    <scope>NUCLEOTIDE SEQUENCE</scope>
    <source>
        <strain evidence="2">RBIC_L_NR</strain>
    </source>
</reference>
<keyword evidence="3" id="KW-1185">Reference proteome</keyword>
<dbReference type="EMBL" id="JANEYF010005463">
    <property type="protein sequence ID" value="KAJ8928106.1"/>
    <property type="molecule type" value="Genomic_DNA"/>
</dbReference>
<evidence type="ECO:0000313" key="2">
    <source>
        <dbReference type="EMBL" id="KAJ8928106.1"/>
    </source>
</evidence>
<feature type="region of interest" description="Disordered" evidence="1">
    <location>
        <begin position="83"/>
        <end position="108"/>
    </location>
</feature>
<dbReference type="Proteomes" id="UP001162156">
    <property type="component" value="Unassembled WGS sequence"/>
</dbReference>
<proteinExistence type="predicted"/>
<dbReference type="AlphaFoldDB" id="A0AAV8WQV5"/>
<sequence>MVKWRKKRKKNIAKTSVQNGKEKTDKKYNFYRKPSIKKKAPEVKQTLTSYKRMLKANPLLKYEMEGVDFPQINKQLLSNHNINNASGKQSVQSERQSVQPTFNSGKPIVTNLQRSKSLKNPPKTFTRPQPPKKVASCIISGCIPKAGTSTNSLNISKQSNVDFNASTPGFLCSTRLENNASKRQNRQGTAIKSNTSTMNSKAQLVTQDNSV</sequence>
<accession>A0AAV8WQV5</accession>
<evidence type="ECO:0000313" key="3">
    <source>
        <dbReference type="Proteomes" id="UP001162156"/>
    </source>
</evidence>
<protein>
    <submittedName>
        <fullName evidence="2">Uncharacterized protein</fullName>
    </submittedName>
</protein>
<feature type="region of interest" description="Disordered" evidence="1">
    <location>
        <begin position="1"/>
        <end position="25"/>
    </location>
</feature>